<name>A0A516SLQ3_9NEIS</name>
<protein>
    <submittedName>
        <fullName evidence="2">Copper-binding protein</fullName>
    </submittedName>
</protein>
<accession>A0A516SLQ3</accession>
<evidence type="ECO:0000313" key="2">
    <source>
        <dbReference type="EMBL" id="QDQ29087.1"/>
    </source>
</evidence>
<feature type="signal peptide" evidence="1">
    <location>
        <begin position="1"/>
        <end position="26"/>
    </location>
</feature>
<organism evidence="2 3">
    <name type="scientific">Chitinimonas arctica</name>
    <dbReference type="NCBI Taxonomy" id="2594795"/>
    <lineage>
        <taxon>Bacteria</taxon>
        <taxon>Pseudomonadati</taxon>
        <taxon>Pseudomonadota</taxon>
        <taxon>Betaproteobacteria</taxon>
        <taxon>Neisseriales</taxon>
        <taxon>Chitinibacteraceae</taxon>
        <taxon>Chitinimonas</taxon>
    </lineage>
</organism>
<dbReference type="Gene3D" id="2.40.50.320">
    <property type="entry name" value="Copper binding periplasmic protein CusF"/>
    <property type="match status" value="1"/>
</dbReference>
<dbReference type="InterPro" id="IPR021647">
    <property type="entry name" value="CusF_Ec"/>
</dbReference>
<feature type="chain" id="PRO_5021949314" evidence="1">
    <location>
        <begin position="27"/>
        <end position="117"/>
    </location>
</feature>
<dbReference type="Proteomes" id="UP000317550">
    <property type="component" value="Chromosome"/>
</dbReference>
<dbReference type="Pfam" id="PF11604">
    <property type="entry name" value="CusF_Ec"/>
    <property type="match status" value="1"/>
</dbReference>
<dbReference type="AlphaFoldDB" id="A0A516SLQ3"/>
<dbReference type="KEGG" id="cari:FNU76_23560"/>
<keyword evidence="3" id="KW-1185">Reference proteome</keyword>
<gene>
    <name evidence="2" type="ORF">FNU76_23560</name>
</gene>
<proteinExistence type="predicted"/>
<dbReference type="EMBL" id="CP041730">
    <property type="protein sequence ID" value="QDQ29087.1"/>
    <property type="molecule type" value="Genomic_DNA"/>
</dbReference>
<dbReference type="InterPro" id="IPR042230">
    <property type="entry name" value="CusF_sf"/>
</dbReference>
<sequence>MKTQESITMIKPIFVAALLMTGAAIASGDAPALATGASATQALTDGEVRKVDPEQKKITIKHGEIANLGMPPMTMVFKVSDPALLASAKPGDKIRFSVEKRAEGFVVTSIQPADAAQ</sequence>
<evidence type="ECO:0000256" key="1">
    <source>
        <dbReference type="SAM" id="SignalP"/>
    </source>
</evidence>
<keyword evidence="1" id="KW-0732">Signal</keyword>
<dbReference type="OrthoDB" id="9180744at2"/>
<evidence type="ECO:0000313" key="3">
    <source>
        <dbReference type="Proteomes" id="UP000317550"/>
    </source>
</evidence>
<reference evidence="3" key="1">
    <citation type="submission" date="2019-07" db="EMBL/GenBank/DDBJ databases">
        <title>Chitinimonas sp. nov., isolated from Ny-Alesund, arctica soil.</title>
        <authorList>
            <person name="Xu Q."/>
            <person name="Peng F."/>
        </authorList>
    </citation>
    <scope>NUCLEOTIDE SEQUENCE [LARGE SCALE GENOMIC DNA]</scope>
    <source>
        <strain evidence="3">R3-44</strain>
    </source>
</reference>